<reference evidence="1 2" key="1">
    <citation type="submission" date="2017-03" db="EMBL/GenBank/DDBJ databases">
        <title>Genome sequence of Methanobrevibacter thaueri.</title>
        <authorList>
            <person name="Poehlein A."/>
            <person name="Seedorf H."/>
            <person name="Daniel R."/>
        </authorList>
    </citation>
    <scope>NUCLEOTIDE SEQUENCE [LARGE SCALE GENOMIC DNA]</scope>
    <source>
        <strain evidence="1 2">DSM 11995</strain>
    </source>
</reference>
<evidence type="ECO:0000313" key="2">
    <source>
        <dbReference type="Proteomes" id="UP000251717"/>
    </source>
</evidence>
<sequence length="135" mass="14956">MIMIILSLVSVTAVSANVFFTQVDNVTVDVVNVTDGEPFKNKCTNLSGGDAVICFNEYRTGMQYSQGVHIDHWYVGNGSKDIEPHNTKLVKAEVFYRSADGKVMSKVQNATDGYIEGFPLIDGYEACNATIWYEK</sequence>
<dbReference type="AlphaFoldDB" id="A0A315XJU5"/>
<name>A0A315XJU5_9EURY</name>
<accession>A0A315XJU5</accession>
<evidence type="ECO:0000313" key="1">
    <source>
        <dbReference type="EMBL" id="PWB85284.1"/>
    </source>
</evidence>
<comment type="caution">
    <text evidence="1">The sequence shown here is derived from an EMBL/GenBank/DDBJ whole genome shotgun (WGS) entry which is preliminary data.</text>
</comment>
<dbReference type="EMBL" id="MZGS01000028">
    <property type="protein sequence ID" value="PWB85284.1"/>
    <property type="molecule type" value="Genomic_DNA"/>
</dbReference>
<protein>
    <submittedName>
        <fullName evidence="1">Uncharacterized protein</fullName>
    </submittedName>
</protein>
<keyword evidence="2" id="KW-1185">Reference proteome</keyword>
<dbReference type="RefSeq" id="WP_116592773.1">
    <property type="nucleotide sequence ID" value="NZ_MZGS01000028.1"/>
</dbReference>
<proteinExistence type="predicted"/>
<gene>
    <name evidence="1" type="ORF">MBBTH_18830</name>
</gene>
<organism evidence="1 2">
    <name type="scientific">Methanobrevibacter thaueri</name>
    <dbReference type="NCBI Taxonomy" id="190975"/>
    <lineage>
        <taxon>Archaea</taxon>
        <taxon>Methanobacteriati</taxon>
        <taxon>Methanobacteriota</taxon>
        <taxon>Methanomada group</taxon>
        <taxon>Methanobacteria</taxon>
        <taxon>Methanobacteriales</taxon>
        <taxon>Methanobacteriaceae</taxon>
        <taxon>Methanobrevibacter</taxon>
    </lineage>
</organism>
<dbReference type="Proteomes" id="UP000251717">
    <property type="component" value="Unassembled WGS sequence"/>
</dbReference>